<dbReference type="OrthoDB" id="203525at2759"/>
<feature type="transmembrane region" description="Helical" evidence="2">
    <location>
        <begin position="483"/>
        <end position="501"/>
    </location>
</feature>
<evidence type="ECO:0000313" key="3">
    <source>
        <dbReference type="EMBL" id="GBG24179.1"/>
    </source>
</evidence>
<proteinExistence type="predicted"/>
<evidence type="ECO:0000256" key="2">
    <source>
        <dbReference type="SAM" id="Phobius"/>
    </source>
</evidence>
<dbReference type="InParanoid" id="A0A2R5G1J9"/>
<feature type="transmembrane region" description="Helical" evidence="2">
    <location>
        <begin position="513"/>
        <end position="531"/>
    </location>
</feature>
<name>A0A2R5G1J9_9STRA</name>
<accession>A0A2R5G1J9</accession>
<feature type="compositionally biased region" description="Polar residues" evidence="1">
    <location>
        <begin position="68"/>
        <end position="86"/>
    </location>
</feature>
<feature type="transmembrane region" description="Helical" evidence="2">
    <location>
        <begin position="274"/>
        <end position="291"/>
    </location>
</feature>
<feature type="compositionally biased region" description="Basic and acidic residues" evidence="1">
    <location>
        <begin position="173"/>
        <end position="184"/>
    </location>
</feature>
<feature type="compositionally biased region" description="Polar residues" evidence="1">
    <location>
        <begin position="143"/>
        <end position="153"/>
    </location>
</feature>
<dbReference type="Proteomes" id="UP000241890">
    <property type="component" value="Unassembled WGS sequence"/>
</dbReference>
<feature type="transmembrane region" description="Helical" evidence="2">
    <location>
        <begin position="569"/>
        <end position="589"/>
    </location>
</feature>
<feature type="transmembrane region" description="Helical" evidence="2">
    <location>
        <begin position="410"/>
        <end position="430"/>
    </location>
</feature>
<keyword evidence="2" id="KW-1133">Transmembrane helix</keyword>
<feature type="transmembrane region" description="Helical" evidence="2">
    <location>
        <begin position="371"/>
        <end position="390"/>
    </location>
</feature>
<feature type="region of interest" description="Disordered" evidence="1">
    <location>
        <begin position="66"/>
        <end position="207"/>
    </location>
</feature>
<dbReference type="AlphaFoldDB" id="A0A2R5G1J9"/>
<protein>
    <submittedName>
        <fullName evidence="3">Uncharacterized protein</fullName>
    </submittedName>
</protein>
<sequence length="608" mass="66441">MEDSKWYDENKWLIATLGAALCWSAADILCDMCIGEDDDEEEHGFEMVPLSDKMVNKSSAENLRALANESSPTHKLKNRSSSQTLEKQGEASLRMRNGENNAAAGNRSRIDARNGTSSMETGRLGDGNVSSDALEVRSRRARSSSFDGNNDVSTTNNGIGGTIANGGPADLSADVRKLGSKSEDLEGNENSLHRDDSSVGSDDEEEHLDGVQDCAVAGITTGSIMYMLSLKRVHLSRHAIHAAAAAATLEKDSASLQGNSQPQFIWSPGDDLEWWLATLSGILMFSHYFFLLKAYDNAPSTVINPLIQVSSTWMLVGSAVPAALTGSTFIRPFDLFCYFVIVLGGILPSLDGDFKRMLRWKFWKQSYVRNVVVSEFAVGIYDLVMSYSLKSSAKKEKFRGILPADLEFEFFFIAWCGFAVVFCIVYALVPSLRQRFIDLQNIPRKIIFFSGFGQLLTLFGYYLSQFAYSWYYQASIVHAAEASLSQGLNLLFALGALKLLGVGRESAVSNLRIKILSCLIVSVGLFMLTMGEDDSDEALPSIHTDETSGALALVSNEQHLSNFEGFKSAANNIIGTAGVADIVTAAVAPNRPRMRKTNRHHKLPTGGV</sequence>
<evidence type="ECO:0000256" key="1">
    <source>
        <dbReference type="SAM" id="MobiDB-lite"/>
    </source>
</evidence>
<keyword evidence="2" id="KW-0812">Transmembrane</keyword>
<feature type="transmembrane region" description="Helical" evidence="2">
    <location>
        <begin position="442"/>
        <end position="463"/>
    </location>
</feature>
<keyword evidence="2" id="KW-0472">Membrane</keyword>
<gene>
    <name evidence="3" type="ORF">FCC1311_003972</name>
</gene>
<feature type="transmembrane region" description="Helical" evidence="2">
    <location>
        <begin position="303"/>
        <end position="324"/>
    </location>
</feature>
<organism evidence="3 4">
    <name type="scientific">Hondaea fermentalgiana</name>
    <dbReference type="NCBI Taxonomy" id="2315210"/>
    <lineage>
        <taxon>Eukaryota</taxon>
        <taxon>Sar</taxon>
        <taxon>Stramenopiles</taxon>
        <taxon>Bigyra</taxon>
        <taxon>Labyrinthulomycetes</taxon>
        <taxon>Thraustochytrida</taxon>
        <taxon>Thraustochytriidae</taxon>
        <taxon>Hondaea</taxon>
    </lineage>
</organism>
<feature type="transmembrane region" description="Helical" evidence="2">
    <location>
        <begin position="330"/>
        <end position="350"/>
    </location>
</feature>
<keyword evidence="4" id="KW-1185">Reference proteome</keyword>
<evidence type="ECO:0000313" key="4">
    <source>
        <dbReference type="Proteomes" id="UP000241890"/>
    </source>
</evidence>
<reference evidence="3 4" key="1">
    <citation type="submission" date="2017-12" db="EMBL/GenBank/DDBJ databases">
        <title>Sequencing, de novo assembly and annotation of complete genome of a new Thraustochytrid species, strain FCC1311.</title>
        <authorList>
            <person name="Sedici K."/>
            <person name="Godart F."/>
            <person name="Aiese Cigliano R."/>
            <person name="Sanseverino W."/>
            <person name="Barakat M."/>
            <person name="Ortet P."/>
            <person name="Marechal E."/>
            <person name="Cagnac O."/>
            <person name="Amato A."/>
        </authorList>
    </citation>
    <scope>NUCLEOTIDE SEQUENCE [LARGE SCALE GENOMIC DNA]</scope>
</reference>
<comment type="caution">
    <text evidence="3">The sequence shown here is derived from an EMBL/GenBank/DDBJ whole genome shotgun (WGS) entry which is preliminary data.</text>
</comment>
<dbReference type="EMBL" id="BEYU01000004">
    <property type="protein sequence ID" value="GBG24179.1"/>
    <property type="molecule type" value="Genomic_DNA"/>
</dbReference>